<feature type="transmembrane region" description="Helical" evidence="1">
    <location>
        <begin position="64"/>
        <end position="85"/>
    </location>
</feature>
<evidence type="ECO:0000256" key="1">
    <source>
        <dbReference type="SAM" id="Phobius"/>
    </source>
</evidence>
<feature type="transmembrane region" description="Helical" evidence="1">
    <location>
        <begin position="34"/>
        <end position="52"/>
    </location>
</feature>
<dbReference type="EMBL" id="CXST01000004">
    <property type="protein sequence ID" value="CTQ46745.1"/>
    <property type="molecule type" value="Genomic_DNA"/>
</dbReference>
<sequence length="90" mass="9546">MTLPSVTLAWIALLGLSAATVLVTTGGTGHFSPALFGGLLLLLAFIKARIILSRYLGLWQAPAWLSGFSWVIGFFCLLLLVLYVAPGLSP</sequence>
<dbReference type="Proteomes" id="UP000048926">
    <property type="component" value="Unassembled WGS sequence"/>
</dbReference>
<evidence type="ECO:0000313" key="3">
    <source>
        <dbReference type="Proteomes" id="UP000048926"/>
    </source>
</evidence>
<accession>A0A0M6Y9H1</accession>
<keyword evidence="1" id="KW-0472">Membrane</keyword>
<keyword evidence="3" id="KW-1185">Reference proteome</keyword>
<dbReference type="OrthoDB" id="7873828at2"/>
<evidence type="ECO:0000313" key="2">
    <source>
        <dbReference type="EMBL" id="CTQ46745.1"/>
    </source>
</evidence>
<protein>
    <recommendedName>
        <fullName evidence="4">Cytochrome c oxidase subunit IV</fullName>
    </recommendedName>
</protein>
<evidence type="ECO:0008006" key="4">
    <source>
        <dbReference type="Google" id="ProtNLM"/>
    </source>
</evidence>
<organism evidence="2 3">
    <name type="scientific">Roseibium aggregatum</name>
    <dbReference type="NCBI Taxonomy" id="187304"/>
    <lineage>
        <taxon>Bacteria</taxon>
        <taxon>Pseudomonadati</taxon>
        <taxon>Pseudomonadota</taxon>
        <taxon>Alphaproteobacteria</taxon>
        <taxon>Hyphomicrobiales</taxon>
        <taxon>Stappiaceae</taxon>
        <taxon>Roseibium</taxon>
    </lineage>
</organism>
<proteinExistence type="predicted"/>
<gene>
    <name evidence="2" type="ORF">LAL4801_05204</name>
</gene>
<reference evidence="3" key="1">
    <citation type="submission" date="2015-07" db="EMBL/GenBank/DDBJ databases">
        <authorList>
            <person name="Rodrigo-Torres Lidia"/>
            <person name="Arahal R.David."/>
        </authorList>
    </citation>
    <scope>NUCLEOTIDE SEQUENCE [LARGE SCALE GENOMIC DNA]</scope>
    <source>
        <strain evidence="3">CECT 4801</strain>
    </source>
</reference>
<keyword evidence="1" id="KW-1133">Transmembrane helix</keyword>
<name>A0A0M6Y9H1_9HYPH</name>
<keyword evidence="1" id="KW-0812">Transmembrane</keyword>
<dbReference type="RefSeq" id="WP_023001482.1">
    <property type="nucleotide sequence ID" value="NZ_CP045623.1"/>
</dbReference>
<dbReference type="AlphaFoldDB" id="A0A0M6Y9H1"/>